<dbReference type="AlphaFoldDB" id="A0A0E3RQ19"/>
<protein>
    <submittedName>
        <fullName evidence="1">Uncharacterized protein</fullName>
    </submittedName>
</protein>
<name>A0A0E3RQ19_METMZ</name>
<dbReference type="RefSeq" id="WP_048041156.1">
    <property type="nucleotide sequence ID" value="NZ_CP009513.1"/>
</dbReference>
<proteinExistence type="predicted"/>
<sequence length="1272" mass="146020">METGWFVTANDIKQWTETNKRQAEGLVPKLVRRLIRASCKPDYLHFPSGDSIAVGGWDGTLEVLEGNEFIPSGFSVWEFGTDESINKKFEEDFQKRTDNPGDINPSETTFVFATSRIWKDKNKKCSEKNKEKFWKRVRGINANDLENWLEQCPSVHRWFASLIGKRTGSIWDIEQAWESWTCGTSVKATAELVLNGRSEQSESLITKLMGVPSLIHVKANSENEAYAFALATIAKTEDLAPRALIVKDQISWNLLLETQNSLILIPQGFTPENRGYAKQKGHFVIIPVNSTDSRMTSNEIIIEKMPREDRIRALQSMGLSKDQAEKIYSDTHGFIEKIRRHEILGPSEQLIPEWVDCFDSKILTTIMIVTKWDTRKEKDKEAVSILAGIPYDQLEDKLYELTSFKDTPIRLVGNIWQIISKKDLWSLIACKINRQTIDRIENVVFDVLGESDPSFDLPPEERWMASVKGAVPEYSDELKFGLADTLSLLSAFGDRECKNMGEIILTDRVDYWVRKLLTKDISARGWYSFGRNLVPLAEAAPESFLQSLESSMEGNDPSIGSLFIEQGAFYGCLYSNMMWALETISWNLNYLPRVSLALARLSEISISKNSSDNPLHSLKEIYIGWINNTAATHENRVKIIDTVLTKNYPETTWKLLISLLPENHGGSSTPINKPTYHSWAENLKKEVTNKDYYQYINYVADKLVDLVDYNPKSRSLELVKNITRLPKKSFYKFIDKLLTIKNDELDDKVQLEIADELRSIVSMHKKYKEREWALPEKTIDKLEEVFNLIISDDILLRSKYLFDEYIPNFINPIIRLETDNKKHDEIIENYRKNALVKIYQVKGTDGIRKLAAECKFPDIVGTVIARSELKSSIQSEVLDWLENIDKNLITASQYFILNCAVVDEGWVNSVSNQCNTRSKDWVANFLLGLPFNQNIFRLLSSFEKDITEAYWKKTKRYYLNNSDLEMINWVVEQLLINERPLNALNATCVFYGSSQTISLDCNLLAKVLKKVAFTSYLNDEKSTTKTELISAIQTRDHNILSAIKYIQEQGQLSKEEVASIEWIYLPLLKYNSLEPVKPLCLGKEILSNPDFFVNVLSLVFKPKEEVNLTDASKKSRAENVWLLLSMISEIPGQQENSVNAEKLREWVYRSREKLEEIGILEIGDTQIGTILSNSPPGTDGIWPHETVRDLIEDLKSPALESAIEVGKFNLRGVTTRLPFDGGKQERDLAKQYRDYAEKLTLQWSRTSEILRRLERSYEHDADREDWNVELLE</sequence>
<dbReference type="GeneID" id="24879288"/>
<dbReference type="PATRIC" id="fig|1434114.4.peg.3721"/>
<dbReference type="EMBL" id="CP009513">
    <property type="protein sequence ID" value="AKB69499.1"/>
    <property type="molecule type" value="Genomic_DNA"/>
</dbReference>
<accession>A0A0E3RQ19</accession>
<dbReference type="Proteomes" id="UP000033063">
    <property type="component" value="Chromosome"/>
</dbReference>
<organism evidence="1 2">
    <name type="scientific">Methanosarcina mazei LYC</name>
    <dbReference type="NCBI Taxonomy" id="1434114"/>
    <lineage>
        <taxon>Archaea</taxon>
        <taxon>Methanobacteriati</taxon>
        <taxon>Methanobacteriota</taxon>
        <taxon>Stenosarchaea group</taxon>
        <taxon>Methanomicrobia</taxon>
        <taxon>Methanosarcinales</taxon>
        <taxon>Methanosarcinaceae</taxon>
        <taxon>Methanosarcina</taxon>
    </lineage>
</organism>
<gene>
    <name evidence="1" type="ORF">MSMAL_2956</name>
</gene>
<evidence type="ECO:0000313" key="2">
    <source>
        <dbReference type="Proteomes" id="UP000033063"/>
    </source>
</evidence>
<reference evidence="1 2" key="1">
    <citation type="submission" date="2014-07" db="EMBL/GenBank/DDBJ databases">
        <title>Methanogenic archaea and the global carbon cycle.</title>
        <authorList>
            <person name="Henriksen J.R."/>
            <person name="Luke J."/>
            <person name="Reinhart S."/>
            <person name="Benedict M.N."/>
            <person name="Youngblut N.D."/>
            <person name="Metcalf M.E."/>
            <person name="Whitaker R.J."/>
            <person name="Metcalf W.W."/>
        </authorList>
    </citation>
    <scope>NUCLEOTIDE SEQUENCE [LARGE SCALE GENOMIC DNA]</scope>
    <source>
        <strain evidence="1 2">LYC</strain>
    </source>
</reference>
<evidence type="ECO:0000313" key="1">
    <source>
        <dbReference type="EMBL" id="AKB69499.1"/>
    </source>
</evidence>
<dbReference type="HOGENOM" id="CLU_007145_0_0_2"/>